<accession>A0AAV4QD77</accession>
<dbReference type="Gene3D" id="3.90.780.10">
    <property type="entry name" value="5'-Nucleotidase, C-terminal domain"/>
    <property type="match status" value="1"/>
</dbReference>
<evidence type="ECO:0000313" key="6">
    <source>
        <dbReference type="EMBL" id="GIY06056.1"/>
    </source>
</evidence>
<evidence type="ECO:0000313" key="7">
    <source>
        <dbReference type="Proteomes" id="UP001054945"/>
    </source>
</evidence>
<dbReference type="PANTHER" id="PTHR11575">
    <property type="entry name" value="5'-NUCLEOTIDASE-RELATED"/>
    <property type="match status" value="1"/>
</dbReference>
<feature type="region of interest" description="Disordered" evidence="4">
    <location>
        <begin position="214"/>
        <end position="278"/>
    </location>
</feature>
<dbReference type="SUPFAM" id="SSF55816">
    <property type="entry name" value="5'-nucleotidase (syn. UDP-sugar hydrolase), C-terminal domain"/>
    <property type="match status" value="1"/>
</dbReference>
<name>A0AAV4QD77_CAEEX</name>
<protein>
    <recommendedName>
        <fullName evidence="3">5'-nucleotidase</fullName>
        <ecNumber evidence="3">3.1.3.5</ecNumber>
    </recommendedName>
</protein>
<feature type="compositionally biased region" description="Low complexity" evidence="4">
    <location>
        <begin position="223"/>
        <end position="249"/>
    </location>
</feature>
<feature type="compositionally biased region" description="Polar residues" evidence="4">
    <location>
        <begin position="257"/>
        <end position="278"/>
    </location>
</feature>
<gene>
    <name evidence="6" type="ORF">CEXT_422041</name>
</gene>
<sequence length="278" mass="30928">MDLFIKWEILSSNDKNLFSFRGKITIKDLVHSLFVGDFMKTVSMSGEDLVKLMEQSARKYDATGVTAPGSFLQVSGLRVVYDINKPPGHRVKKLLVRCKQCIEGYERVILNKTYSVAMPEFLAKGGDGYSRFNSSDPRDEGQPEIFLIVNYLKKMKTVKPVLDGRIAFVNPLNPNGTIVSPKFRDVSYKSTDELLDRDVGMTFSPIIPLISRTEKRNLTSSNTSSPRTEKSTSTSPSPTTSKSSSRPTTMFEIHEMSSASVAASTSEMHKTSSMSPEN</sequence>
<dbReference type="InterPro" id="IPR036907">
    <property type="entry name" value="5'-Nucleotdase_C_sf"/>
</dbReference>
<evidence type="ECO:0000259" key="5">
    <source>
        <dbReference type="Pfam" id="PF02872"/>
    </source>
</evidence>
<dbReference type="Proteomes" id="UP001054945">
    <property type="component" value="Unassembled WGS sequence"/>
</dbReference>
<comment type="catalytic activity">
    <reaction evidence="1">
        <text>a ribonucleoside 5'-phosphate + H2O = a ribonucleoside + phosphate</text>
        <dbReference type="Rhea" id="RHEA:12484"/>
        <dbReference type="ChEBI" id="CHEBI:15377"/>
        <dbReference type="ChEBI" id="CHEBI:18254"/>
        <dbReference type="ChEBI" id="CHEBI:43474"/>
        <dbReference type="ChEBI" id="CHEBI:58043"/>
        <dbReference type="EC" id="3.1.3.5"/>
    </reaction>
</comment>
<keyword evidence="7" id="KW-1185">Reference proteome</keyword>
<dbReference type="InterPro" id="IPR006179">
    <property type="entry name" value="5_nucleotidase/apyrase"/>
</dbReference>
<evidence type="ECO:0000256" key="3">
    <source>
        <dbReference type="ARBA" id="ARBA00012643"/>
    </source>
</evidence>
<reference evidence="6 7" key="1">
    <citation type="submission" date="2021-06" db="EMBL/GenBank/DDBJ databases">
        <title>Caerostris extrusa draft genome.</title>
        <authorList>
            <person name="Kono N."/>
            <person name="Arakawa K."/>
        </authorList>
    </citation>
    <scope>NUCLEOTIDE SEQUENCE [LARGE SCALE GENOMIC DNA]</scope>
</reference>
<evidence type="ECO:0000256" key="2">
    <source>
        <dbReference type="ARBA" id="ARBA00006654"/>
    </source>
</evidence>
<organism evidence="6 7">
    <name type="scientific">Caerostris extrusa</name>
    <name type="common">Bark spider</name>
    <name type="synonym">Caerostris bankana</name>
    <dbReference type="NCBI Taxonomy" id="172846"/>
    <lineage>
        <taxon>Eukaryota</taxon>
        <taxon>Metazoa</taxon>
        <taxon>Ecdysozoa</taxon>
        <taxon>Arthropoda</taxon>
        <taxon>Chelicerata</taxon>
        <taxon>Arachnida</taxon>
        <taxon>Araneae</taxon>
        <taxon>Araneomorphae</taxon>
        <taxon>Entelegynae</taxon>
        <taxon>Araneoidea</taxon>
        <taxon>Araneidae</taxon>
        <taxon>Caerostris</taxon>
    </lineage>
</organism>
<evidence type="ECO:0000256" key="4">
    <source>
        <dbReference type="SAM" id="MobiDB-lite"/>
    </source>
</evidence>
<proteinExistence type="inferred from homology"/>
<dbReference type="GO" id="GO:0008253">
    <property type="term" value="F:5'-nucleotidase activity"/>
    <property type="evidence" value="ECO:0007669"/>
    <property type="project" value="UniProtKB-EC"/>
</dbReference>
<dbReference type="InterPro" id="IPR008334">
    <property type="entry name" value="5'-Nucleotdase_C"/>
</dbReference>
<dbReference type="GO" id="GO:0006196">
    <property type="term" value="P:AMP catabolic process"/>
    <property type="evidence" value="ECO:0007669"/>
    <property type="project" value="TreeGrafter"/>
</dbReference>
<comment type="similarity">
    <text evidence="2">Belongs to the 5'-nucleotidase family.</text>
</comment>
<feature type="domain" description="5'-Nucleotidase C-terminal" evidence="5">
    <location>
        <begin position="20"/>
        <end position="132"/>
    </location>
</feature>
<dbReference type="AlphaFoldDB" id="A0AAV4QD77"/>
<dbReference type="Pfam" id="PF02872">
    <property type="entry name" value="5_nucleotid_C"/>
    <property type="match status" value="1"/>
</dbReference>
<evidence type="ECO:0000256" key="1">
    <source>
        <dbReference type="ARBA" id="ARBA00000815"/>
    </source>
</evidence>
<comment type="caution">
    <text evidence="6">The sequence shown here is derived from an EMBL/GenBank/DDBJ whole genome shotgun (WGS) entry which is preliminary data.</text>
</comment>
<dbReference type="GO" id="GO:0005886">
    <property type="term" value="C:plasma membrane"/>
    <property type="evidence" value="ECO:0007669"/>
    <property type="project" value="TreeGrafter"/>
</dbReference>
<dbReference type="PANTHER" id="PTHR11575:SF24">
    <property type="entry name" value="5'-NUCLEOTIDASE"/>
    <property type="match status" value="1"/>
</dbReference>
<dbReference type="EC" id="3.1.3.5" evidence="3"/>
<dbReference type="EMBL" id="BPLR01005922">
    <property type="protein sequence ID" value="GIY06056.1"/>
    <property type="molecule type" value="Genomic_DNA"/>
</dbReference>